<proteinExistence type="predicted"/>
<evidence type="ECO:0000313" key="2">
    <source>
        <dbReference type="Proteomes" id="UP001499843"/>
    </source>
</evidence>
<dbReference type="EMBL" id="BAAAQX010000001">
    <property type="protein sequence ID" value="GAA2204475.1"/>
    <property type="molecule type" value="Genomic_DNA"/>
</dbReference>
<comment type="caution">
    <text evidence="1">The sequence shown here is derived from an EMBL/GenBank/DDBJ whole genome shotgun (WGS) entry which is preliminary data.</text>
</comment>
<dbReference type="Pfam" id="PF04673">
    <property type="entry name" value="Cyclase_polyket"/>
    <property type="match status" value="1"/>
</dbReference>
<name>A0ABN3C5F2_9ACTN</name>
<dbReference type="Gene3D" id="3.30.70.1090">
    <property type="entry name" value="Dimeric alpha+beta barrel"/>
    <property type="match status" value="1"/>
</dbReference>
<protein>
    <submittedName>
        <fullName evidence="1">TcmI family type II polyketide cyclase</fullName>
    </submittedName>
</protein>
<dbReference type="Proteomes" id="UP001499843">
    <property type="component" value="Unassembled WGS sequence"/>
</dbReference>
<gene>
    <name evidence="1" type="ORF">GCM10009850_003820</name>
</gene>
<sequence>MRRTLIVARMDAASADAVAGLFAASDATRLPHLIGVSRRTLFRFHDLYFHLVESGDDLAERLRLARDGALYQDLDARLREHIRPYDPGWREPGDAMAVPFYTWEPGG</sequence>
<dbReference type="InterPro" id="IPR038474">
    <property type="entry name" value="Polyketide_synth_cyclase_sf"/>
</dbReference>
<accession>A0ABN3C5F2</accession>
<dbReference type="InterPro" id="IPR006765">
    <property type="entry name" value="Polyketide_synth_cyclase"/>
</dbReference>
<evidence type="ECO:0000313" key="1">
    <source>
        <dbReference type="EMBL" id="GAA2204475.1"/>
    </source>
</evidence>
<dbReference type="SUPFAM" id="SSF54909">
    <property type="entry name" value="Dimeric alpha+beta barrel"/>
    <property type="match status" value="1"/>
</dbReference>
<dbReference type="InterPro" id="IPR011008">
    <property type="entry name" value="Dimeric_a/b-barrel"/>
</dbReference>
<dbReference type="RefSeq" id="WP_344470385.1">
    <property type="nucleotide sequence ID" value="NZ_BAAAQX010000001.1"/>
</dbReference>
<keyword evidence="2" id="KW-1185">Reference proteome</keyword>
<organism evidence="1 2">
    <name type="scientific">Nonomuraea monospora</name>
    <dbReference type="NCBI Taxonomy" id="568818"/>
    <lineage>
        <taxon>Bacteria</taxon>
        <taxon>Bacillati</taxon>
        <taxon>Actinomycetota</taxon>
        <taxon>Actinomycetes</taxon>
        <taxon>Streptosporangiales</taxon>
        <taxon>Streptosporangiaceae</taxon>
        <taxon>Nonomuraea</taxon>
    </lineage>
</organism>
<reference evidence="1 2" key="1">
    <citation type="journal article" date="2019" name="Int. J. Syst. Evol. Microbiol.">
        <title>The Global Catalogue of Microorganisms (GCM) 10K type strain sequencing project: providing services to taxonomists for standard genome sequencing and annotation.</title>
        <authorList>
            <consortium name="The Broad Institute Genomics Platform"/>
            <consortium name="The Broad Institute Genome Sequencing Center for Infectious Disease"/>
            <person name="Wu L."/>
            <person name="Ma J."/>
        </authorList>
    </citation>
    <scope>NUCLEOTIDE SEQUENCE [LARGE SCALE GENOMIC DNA]</scope>
    <source>
        <strain evidence="1 2">JCM 16114</strain>
    </source>
</reference>